<dbReference type="SUPFAM" id="SSF51338">
    <property type="entry name" value="Composite domain of metallo-dependent hydrolases"/>
    <property type="match status" value="1"/>
</dbReference>
<evidence type="ECO:0000259" key="1">
    <source>
        <dbReference type="Pfam" id="PF01979"/>
    </source>
</evidence>
<dbReference type="SUPFAM" id="SSF51556">
    <property type="entry name" value="Metallo-dependent hydrolases"/>
    <property type="match status" value="1"/>
</dbReference>
<dbReference type="GO" id="GO:0016810">
    <property type="term" value="F:hydrolase activity, acting on carbon-nitrogen (but not peptide) bonds"/>
    <property type="evidence" value="ECO:0007669"/>
    <property type="project" value="InterPro"/>
</dbReference>
<organism evidence="2 3">
    <name type="scientific">Malassezia restricta (strain ATCC 96810 / NBRC 103918 / CBS 7877)</name>
    <name type="common">Seborrheic dermatitis infection agent</name>
    <dbReference type="NCBI Taxonomy" id="425264"/>
    <lineage>
        <taxon>Eukaryota</taxon>
        <taxon>Fungi</taxon>
        <taxon>Dikarya</taxon>
        <taxon>Basidiomycota</taxon>
        <taxon>Ustilaginomycotina</taxon>
        <taxon>Malasseziomycetes</taxon>
        <taxon>Malasseziales</taxon>
        <taxon>Malasseziaceae</taxon>
        <taxon>Malassezia</taxon>
    </lineage>
</organism>
<dbReference type="InterPro" id="IPR051781">
    <property type="entry name" value="Metallo-dep_Hydrolase"/>
</dbReference>
<dbReference type="VEuPathDB" id="FungiDB:DNF11_3437"/>
<dbReference type="OrthoDB" id="10258955at2759"/>
<dbReference type="Gene3D" id="3.20.20.140">
    <property type="entry name" value="Metal-dependent hydrolases"/>
    <property type="match status" value="2"/>
</dbReference>
<dbReference type="EMBL" id="CP033153">
    <property type="protein sequence ID" value="AYO44387.1"/>
    <property type="molecule type" value="Genomic_DNA"/>
</dbReference>
<proteinExistence type="predicted"/>
<dbReference type="PANTHER" id="PTHR43135">
    <property type="entry name" value="ALPHA-D-RIBOSE 1-METHYLPHOSPHONATE 5-TRIPHOSPHATE DIPHOSPHATASE"/>
    <property type="match status" value="1"/>
</dbReference>
<name>A0A3G2SCP2_MALR7</name>
<keyword evidence="3" id="KW-1185">Reference proteome</keyword>
<dbReference type="PANTHER" id="PTHR43135:SF3">
    <property type="entry name" value="ALPHA-D-RIBOSE 1-METHYLPHOSPHONATE 5-TRIPHOSPHATE DIPHOSPHATASE"/>
    <property type="match status" value="1"/>
</dbReference>
<gene>
    <name evidence="2" type="ORF">DNF11_3437</name>
</gene>
<protein>
    <submittedName>
        <fullName evidence="2">Phosphonate metabolism protein PhnM</fullName>
    </submittedName>
</protein>
<accession>A0A3G2SCP2</accession>
<dbReference type="Proteomes" id="UP000269793">
    <property type="component" value="Chromosome VI"/>
</dbReference>
<sequence length="925" mass="100822">MASFTVNPIHFLSAHLRQTFSARIPPPHIKAAHQQCQFSRAPAGPPPHFSERTQNDRFALGTRATVIRNATVFDGHNMFVGKDVFVDQGLIVSLESTMAQIAAPSDAVEVEAWGRWLTPGIIDMHTHLGVQGMPDLPTHSDTNSNLSPVRPMVRSVDGLNEHDISLRTTLAGGVTSALVLPGSLNNIGGHAYPIKLGDLHGRPPSSRLIDPPRALTILGEADHGRDGLYSAASGMRRPDGSTSFRQIKMACGENALQYGLVRPDEAWNFRSTFERAAKLREKQDDFCQRLDDGLLNNAPPEESHFPNDLELDILVDVLRGRTKVHTHCYTMNDLDALVRHANEFAFSIAAFHHAHETYLVPSTLHAAPGSPPAAAIFSTNAYYKYESYFGTPFLAELLQSHNITPIFKSDHPVTDSRRLVNQAAQAHHFGLDELEALKSVTSHPARVLGLDHRIGRIARGYDADLVLWDRHPLQLGATPVAVYVDGVSQLGKAYASGGEALKTRDAPPSADYSHEFQRVRNESDAIASGRARAFPEPIFEASAVVLRNVSRVFQRANDSIHVLNLVSDGTLVYANGRVTCVDAYHVCHDQVPPHALSVHLHGGTVLPGLTSYGSTLGLSDVPSESSASNGQDPSLLTRHLYLDTKRLVPRAEDGLIFGGHALRRAHASGVTTAVNVPATIGMFGGVSTHFDTGARTVLDAHSVRTSEVALHVRLAYPIDDHEPSLATQLALLRSLLRNPPPGSVEWHRVSRGEWPLVVKTNAQDTVAKLILLKRAFPQVHLIIDSAGALHEVAKDLAEAHIPVIVPAKVWEYGWEQRGRKEGPPLTADTELGVLLRHGVEVGVRVQEAWEAANLLWETAWAAQEAHVSDATTILALVTTNLERMLHLHVPSDVANFVAFDRDPFTYGAKVVAIGTPRSCELFSAS</sequence>
<evidence type="ECO:0000313" key="3">
    <source>
        <dbReference type="Proteomes" id="UP000269793"/>
    </source>
</evidence>
<dbReference type="Pfam" id="PF01979">
    <property type="entry name" value="Amidohydro_1"/>
    <property type="match status" value="1"/>
</dbReference>
<evidence type="ECO:0000313" key="2">
    <source>
        <dbReference type="EMBL" id="AYO44387.1"/>
    </source>
</evidence>
<feature type="domain" description="Amidohydrolase-related" evidence="1">
    <location>
        <begin position="426"/>
        <end position="472"/>
    </location>
</feature>
<dbReference type="InterPro" id="IPR006680">
    <property type="entry name" value="Amidohydro-rel"/>
</dbReference>
<dbReference type="AlphaFoldDB" id="A0A3G2SCP2"/>
<reference evidence="2 3" key="1">
    <citation type="submission" date="2018-10" db="EMBL/GenBank/DDBJ databases">
        <title>Complete genome sequence of Malassezia restricta CBS 7877.</title>
        <authorList>
            <person name="Morand S.C."/>
            <person name="Bertignac M."/>
            <person name="Iltis A."/>
            <person name="Kolder I."/>
            <person name="Pirovano W."/>
            <person name="Jourdain R."/>
            <person name="Clavaud C."/>
        </authorList>
    </citation>
    <scope>NUCLEOTIDE SEQUENCE [LARGE SCALE GENOMIC DNA]</scope>
    <source>
        <strain evidence="2 3">CBS 7877</strain>
    </source>
</reference>
<dbReference type="InterPro" id="IPR032466">
    <property type="entry name" value="Metal_Hydrolase"/>
</dbReference>
<dbReference type="InterPro" id="IPR011059">
    <property type="entry name" value="Metal-dep_hydrolase_composite"/>
</dbReference>